<accession>A0A2P7B029</accession>
<comment type="caution">
    <text evidence="2">The sequence shown here is derived from an EMBL/GenBank/DDBJ whole genome shotgun (WGS) entry which is preliminary data.</text>
</comment>
<evidence type="ECO:0000313" key="2">
    <source>
        <dbReference type="EMBL" id="PSH59820.1"/>
    </source>
</evidence>
<evidence type="ECO:0000313" key="3">
    <source>
        <dbReference type="Proteomes" id="UP000241158"/>
    </source>
</evidence>
<keyword evidence="3" id="KW-1185">Reference proteome</keyword>
<proteinExistence type="predicted"/>
<sequence>MTSKPPPVPEENRSPKGPGDAAKPAEKQEVQHANATDNPDKRGQTGNTKLNTTHQGYQQDR</sequence>
<dbReference type="RefSeq" id="WP_106715124.1">
    <property type="nucleotide sequence ID" value="NZ_JACHXT010000002.1"/>
</dbReference>
<protein>
    <submittedName>
        <fullName evidence="2">Uncharacterized protein</fullName>
    </submittedName>
</protein>
<dbReference type="AlphaFoldDB" id="A0A2P7B029"/>
<gene>
    <name evidence="2" type="ORF">CU100_03410</name>
</gene>
<dbReference type="EMBL" id="PGGN01000001">
    <property type="protein sequence ID" value="PSH59820.1"/>
    <property type="molecule type" value="Genomic_DNA"/>
</dbReference>
<reference evidence="3" key="1">
    <citation type="submission" date="2017-11" db="EMBL/GenBank/DDBJ databases">
        <authorList>
            <person name="Kuznetsova I."/>
            <person name="Sazanova A."/>
            <person name="Chirak E."/>
            <person name="Safronova V."/>
            <person name="Willems A."/>
        </authorList>
    </citation>
    <scope>NUCLEOTIDE SEQUENCE [LARGE SCALE GENOMIC DNA]</scope>
    <source>
        <strain evidence="3">PEPV15</strain>
    </source>
</reference>
<feature type="compositionally biased region" description="Polar residues" evidence="1">
    <location>
        <begin position="44"/>
        <end position="61"/>
    </location>
</feature>
<dbReference type="Proteomes" id="UP000241158">
    <property type="component" value="Unassembled WGS sequence"/>
</dbReference>
<dbReference type="OrthoDB" id="7190664at2"/>
<feature type="region of interest" description="Disordered" evidence="1">
    <location>
        <begin position="1"/>
        <end position="61"/>
    </location>
</feature>
<evidence type="ECO:0000256" key="1">
    <source>
        <dbReference type="SAM" id="MobiDB-lite"/>
    </source>
</evidence>
<name>A0A2P7B029_9HYPH</name>
<organism evidence="2 3">
    <name type="scientific">Phyllobacterium endophyticum</name>
    <dbReference type="NCBI Taxonomy" id="1149773"/>
    <lineage>
        <taxon>Bacteria</taxon>
        <taxon>Pseudomonadati</taxon>
        <taxon>Pseudomonadota</taxon>
        <taxon>Alphaproteobacteria</taxon>
        <taxon>Hyphomicrobiales</taxon>
        <taxon>Phyllobacteriaceae</taxon>
        <taxon>Phyllobacterium</taxon>
    </lineage>
</organism>